<protein>
    <submittedName>
        <fullName evidence="2">DUF4314 domain-containing protein</fullName>
    </submittedName>
</protein>
<dbReference type="RefSeq" id="WP_101355238.1">
    <property type="nucleotide sequence ID" value="NZ_PIQO01000013.1"/>
</dbReference>
<comment type="caution">
    <text evidence="2">The sequence shown here is derived from an EMBL/GenBank/DDBJ whole genome shotgun (WGS) entry which is preliminary data.</text>
</comment>
<organism evidence="2 3">
    <name type="scientific">Heyndrickxia camelliae</name>
    <dbReference type="NCBI Taxonomy" id="1707093"/>
    <lineage>
        <taxon>Bacteria</taxon>
        <taxon>Bacillati</taxon>
        <taxon>Bacillota</taxon>
        <taxon>Bacilli</taxon>
        <taxon>Bacillales</taxon>
        <taxon>Bacillaceae</taxon>
        <taxon>Heyndrickxia</taxon>
    </lineage>
</organism>
<dbReference type="InterPro" id="IPR025463">
    <property type="entry name" value="DUF4314"/>
</dbReference>
<feature type="domain" description="DUF4314" evidence="1">
    <location>
        <begin position="6"/>
        <end position="72"/>
    </location>
</feature>
<sequence length="76" mass="8543">MRIISKEKLHHLREKYPVGCRVELLRMDDIQAPVIGTKGTVIGVDDIGSIMVSWDTGSSLSVVFGEDLCRRIDDDR</sequence>
<evidence type="ECO:0000313" key="2">
    <source>
        <dbReference type="EMBL" id="PKR84038.1"/>
    </source>
</evidence>
<evidence type="ECO:0000313" key="3">
    <source>
        <dbReference type="Proteomes" id="UP000233440"/>
    </source>
</evidence>
<evidence type="ECO:0000259" key="1">
    <source>
        <dbReference type="Pfam" id="PF14192"/>
    </source>
</evidence>
<proteinExistence type="predicted"/>
<accession>A0A2N3LHC8</accession>
<dbReference type="AlphaFoldDB" id="A0A2N3LHC8"/>
<reference evidence="2 3" key="1">
    <citation type="submission" date="2017-11" db="EMBL/GenBank/DDBJ databases">
        <title>Bacillus camelliae sp. nov., isolated from pu'er tea.</title>
        <authorList>
            <person name="Niu L."/>
        </authorList>
    </citation>
    <scope>NUCLEOTIDE SEQUENCE [LARGE SCALE GENOMIC DNA]</scope>
    <source>
        <strain evidence="2 3">7578-1</strain>
    </source>
</reference>
<dbReference type="Pfam" id="PF14192">
    <property type="entry name" value="DUF4314"/>
    <property type="match status" value="1"/>
</dbReference>
<name>A0A2N3LHC8_9BACI</name>
<dbReference type="OrthoDB" id="9813511at2"/>
<dbReference type="Proteomes" id="UP000233440">
    <property type="component" value="Unassembled WGS sequence"/>
</dbReference>
<keyword evidence="3" id="KW-1185">Reference proteome</keyword>
<dbReference type="EMBL" id="PIQO01000013">
    <property type="protein sequence ID" value="PKR84038.1"/>
    <property type="molecule type" value="Genomic_DNA"/>
</dbReference>
<gene>
    <name evidence="2" type="ORF">CWO92_16095</name>
</gene>